<dbReference type="NCBIfam" id="NF000812">
    <property type="entry name" value="PRK00061.1-4"/>
    <property type="match status" value="1"/>
</dbReference>
<protein>
    <recommendedName>
        <fullName evidence="7 8">6,7-dimethyl-8-ribityllumazine synthase</fullName>
        <shortName evidence="8">DMRL synthase</shortName>
        <shortName evidence="8">LS</shortName>
        <shortName evidence="8">Lumazine synthase</shortName>
        <ecNumber evidence="3 8">2.5.1.78</ecNumber>
    </recommendedName>
</protein>
<feature type="binding site" evidence="8">
    <location>
        <position position="22"/>
    </location>
    <ligand>
        <name>5-amino-6-(D-ribitylamino)uracil</name>
        <dbReference type="ChEBI" id="CHEBI:15934"/>
    </ligand>
</feature>
<evidence type="ECO:0000256" key="3">
    <source>
        <dbReference type="ARBA" id="ARBA00012664"/>
    </source>
</evidence>
<dbReference type="Gene3D" id="3.40.50.960">
    <property type="entry name" value="Lumazine/riboflavin synthase"/>
    <property type="match status" value="1"/>
</dbReference>
<dbReference type="RefSeq" id="WP_073288863.1">
    <property type="nucleotide sequence ID" value="NZ_FRCP01000014.1"/>
</dbReference>
<organism evidence="9 10">
    <name type="scientific">Anaerosporobacter mobilis DSM 15930</name>
    <dbReference type="NCBI Taxonomy" id="1120996"/>
    <lineage>
        <taxon>Bacteria</taxon>
        <taxon>Bacillati</taxon>
        <taxon>Bacillota</taxon>
        <taxon>Clostridia</taxon>
        <taxon>Lachnospirales</taxon>
        <taxon>Lachnospiraceae</taxon>
        <taxon>Anaerosporobacter</taxon>
    </lineage>
</organism>
<feature type="binding site" evidence="8">
    <location>
        <begin position="56"/>
        <end position="58"/>
    </location>
    <ligand>
        <name>5-amino-6-(D-ribitylamino)uracil</name>
        <dbReference type="ChEBI" id="CHEBI:15934"/>
    </ligand>
</feature>
<comment type="pathway">
    <text evidence="1 8">Cofactor biosynthesis; riboflavin biosynthesis; riboflavin from 2-hydroxy-3-oxobutyl phosphate and 5-amino-6-(D-ribitylamino)uracil: step 1/2.</text>
</comment>
<feature type="active site" description="Proton donor" evidence="8">
    <location>
        <position position="88"/>
    </location>
</feature>
<keyword evidence="4 8" id="KW-0686">Riboflavin biosynthesis</keyword>
<evidence type="ECO:0000256" key="6">
    <source>
        <dbReference type="ARBA" id="ARBA00048785"/>
    </source>
</evidence>
<evidence type="ECO:0000256" key="4">
    <source>
        <dbReference type="ARBA" id="ARBA00022619"/>
    </source>
</evidence>
<name>A0A1M7KPA2_9FIRM</name>
<dbReference type="GO" id="GO:0009231">
    <property type="term" value="P:riboflavin biosynthetic process"/>
    <property type="evidence" value="ECO:0007669"/>
    <property type="project" value="UniProtKB-UniRule"/>
</dbReference>
<dbReference type="InterPro" id="IPR002180">
    <property type="entry name" value="LS/RS"/>
</dbReference>
<dbReference type="GO" id="GO:0009349">
    <property type="term" value="C:riboflavin synthase complex"/>
    <property type="evidence" value="ECO:0007669"/>
    <property type="project" value="UniProtKB-UniRule"/>
</dbReference>
<evidence type="ECO:0000256" key="1">
    <source>
        <dbReference type="ARBA" id="ARBA00004917"/>
    </source>
</evidence>
<keyword evidence="5 8" id="KW-0808">Transferase</keyword>
<dbReference type="PANTHER" id="PTHR21058:SF0">
    <property type="entry name" value="6,7-DIMETHYL-8-RIBITYLLUMAZINE SYNTHASE"/>
    <property type="match status" value="1"/>
</dbReference>
<dbReference type="PANTHER" id="PTHR21058">
    <property type="entry name" value="6,7-DIMETHYL-8-RIBITYLLUMAZINE SYNTHASE DMRL SYNTHASE LUMAZINE SYNTHASE"/>
    <property type="match status" value="1"/>
</dbReference>
<feature type="binding site" evidence="8">
    <location>
        <begin position="85"/>
        <end position="86"/>
    </location>
    <ligand>
        <name>(2S)-2-hydroxy-3-oxobutyl phosphate</name>
        <dbReference type="ChEBI" id="CHEBI:58830"/>
    </ligand>
</feature>
<dbReference type="InterPro" id="IPR034964">
    <property type="entry name" value="LS"/>
</dbReference>
<comment type="catalytic activity">
    <reaction evidence="6 8">
        <text>(2S)-2-hydroxy-3-oxobutyl phosphate + 5-amino-6-(D-ribitylamino)uracil = 6,7-dimethyl-8-(1-D-ribityl)lumazine + phosphate + 2 H2O + H(+)</text>
        <dbReference type="Rhea" id="RHEA:26152"/>
        <dbReference type="ChEBI" id="CHEBI:15377"/>
        <dbReference type="ChEBI" id="CHEBI:15378"/>
        <dbReference type="ChEBI" id="CHEBI:15934"/>
        <dbReference type="ChEBI" id="CHEBI:43474"/>
        <dbReference type="ChEBI" id="CHEBI:58201"/>
        <dbReference type="ChEBI" id="CHEBI:58830"/>
        <dbReference type="EC" id="2.5.1.78"/>
    </reaction>
</comment>
<comment type="function">
    <text evidence="8">Catalyzes the formation of 6,7-dimethyl-8-ribityllumazine by condensation of 5-amino-6-(D-ribitylamino)uracil with 3,4-dihydroxy-2-butanone 4-phosphate. This is the penultimate step in the biosynthesis of riboflavin.</text>
</comment>
<proteinExistence type="inferred from homology"/>
<dbReference type="GO" id="GO:0000906">
    <property type="term" value="F:6,7-dimethyl-8-ribityllumazine synthase activity"/>
    <property type="evidence" value="ECO:0007669"/>
    <property type="project" value="UniProtKB-UniRule"/>
</dbReference>
<gene>
    <name evidence="8" type="primary">ribH</name>
    <name evidence="9" type="ORF">SAMN02746066_02861</name>
</gene>
<evidence type="ECO:0000313" key="10">
    <source>
        <dbReference type="Proteomes" id="UP000184038"/>
    </source>
</evidence>
<dbReference type="HAMAP" id="MF_00178">
    <property type="entry name" value="Lumazine_synth"/>
    <property type="match status" value="1"/>
</dbReference>
<sequence length="155" mass="16754">MKTYEGNLVSENIKVGIVVARFNEFITSKLLSGALDALKRLNVKESDIEIAWVPGAFEIPLIASKMAKSKKYDTVICLGAIIRGGTSHYDYVCSEVSKGIAQVTLASDIPVMFGVLTTENIEQAIERAGTKAGNKGFDCAQSAIEMVNLCRSFEA</sequence>
<dbReference type="Proteomes" id="UP000184038">
    <property type="component" value="Unassembled WGS sequence"/>
</dbReference>
<dbReference type="CDD" id="cd09209">
    <property type="entry name" value="Lumazine_synthase-I"/>
    <property type="match status" value="1"/>
</dbReference>
<comment type="similarity">
    <text evidence="2 8">Belongs to the DMRL synthase family.</text>
</comment>
<accession>A0A1M7KPA2</accession>
<feature type="binding site" evidence="8">
    <location>
        <position position="127"/>
    </location>
    <ligand>
        <name>(2S)-2-hydroxy-3-oxobutyl phosphate</name>
        <dbReference type="ChEBI" id="CHEBI:58830"/>
    </ligand>
</feature>
<evidence type="ECO:0000256" key="7">
    <source>
        <dbReference type="ARBA" id="ARBA00072606"/>
    </source>
</evidence>
<dbReference type="AlphaFoldDB" id="A0A1M7KPA2"/>
<dbReference type="OrthoDB" id="9809709at2"/>
<dbReference type="STRING" id="1120996.SAMN02746066_02861"/>
<dbReference type="Pfam" id="PF00885">
    <property type="entry name" value="DMRL_synthase"/>
    <property type="match status" value="1"/>
</dbReference>
<feature type="binding site" evidence="8">
    <location>
        <begin position="80"/>
        <end position="82"/>
    </location>
    <ligand>
        <name>5-amino-6-(D-ribitylamino)uracil</name>
        <dbReference type="ChEBI" id="CHEBI:15934"/>
    </ligand>
</feature>
<reference evidence="9 10" key="1">
    <citation type="submission" date="2016-11" db="EMBL/GenBank/DDBJ databases">
        <authorList>
            <person name="Jaros S."/>
            <person name="Januszkiewicz K."/>
            <person name="Wedrychowicz H."/>
        </authorList>
    </citation>
    <scope>NUCLEOTIDE SEQUENCE [LARGE SCALE GENOMIC DNA]</scope>
    <source>
        <strain evidence="9 10">DSM 15930</strain>
    </source>
</reference>
<dbReference type="EMBL" id="FRCP01000014">
    <property type="protein sequence ID" value="SHM67261.1"/>
    <property type="molecule type" value="Genomic_DNA"/>
</dbReference>
<feature type="binding site" evidence="8">
    <location>
        <position position="113"/>
    </location>
    <ligand>
        <name>5-amino-6-(D-ribitylamino)uracil</name>
        <dbReference type="ChEBI" id="CHEBI:15934"/>
    </ligand>
</feature>
<dbReference type="GO" id="GO:0005829">
    <property type="term" value="C:cytosol"/>
    <property type="evidence" value="ECO:0007669"/>
    <property type="project" value="TreeGrafter"/>
</dbReference>
<dbReference type="InterPro" id="IPR036467">
    <property type="entry name" value="LS/RS_sf"/>
</dbReference>
<dbReference type="EC" id="2.5.1.78" evidence="3 8"/>
<keyword evidence="10" id="KW-1185">Reference proteome</keyword>
<evidence type="ECO:0000256" key="2">
    <source>
        <dbReference type="ARBA" id="ARBA00007424"/>
    </source>
</evidence>
<evidence type="ECO:0000313" key="9">
    <source>
        <dbReference type="EMBL" id="SHM67261.1"/>
    </source>
</evidence>
<evidence type="ECO:0000256" key="8">
    <source>
        <dbReference type="HAMAP-Rule" id="MF_00178"/>
    </source>
</evidence>
<dbReference type="SUPFAM" id="SSF52121">
    <property type="entry name" value="Lumazine synthase"/>
    <property type="match status" value="1"/>
</dbReference>
<evidence type="ECO:0000256" key="5">
    <source>
        <dbReference type="ARBA" id="ARBA00022679"/>
    </source>
</evidence>
<dbReference type="UniPathway" id="UPA00275">
    <property type="reaction ID" value="UER00404"/>
</dbReference>
<dbReference type="NCBIfam" id="TIGR00114">
    <property type="entry name" value="lumazine-synth"/>
    <property type="match status" value="1"/>
</dbReference>
<dbReference type="FunFam" id="3.40.50.960:FF:000001">
    <property type="entry name" value="6,7-dimethyl-8-ribityllumazine synthase"/>
    <property type="match status" value="1"/>
</dbReference>